<feature type="transmembrane region" description="Helical" evidence="1">
    <location>
        <begin position="376"/>
        <end position="396"/>
    </location>
</feature>
<dbReference type="Proteomes" id="UP000033945">
    <property type="component" value="Unassembled WGS sequence"/>
</dbReference>
<organism evidence="3 4">
    <name type="scientific">Candidatus Giovannonibacteria bacterium GW2011_GWA2_44_26</name>
    <dbReference type="NCBI Taxonomy" id="1618648"/>
    <lineage>
        <taxon>Bacteria</taxon>
        <taxon>Candidatus Giovannoniibacteriota</taxon>
    </lineage>
</organism>
<feature type="transmembrane region" description="Helical" evidence="1">
    <location>
        <begin position="181"/>
        <end position="199"/>
    </location>
</feature>
<feature type="transmembrane region" description="Helical" evidence="1">
    <location>
        <begin position="149"/>
        <end position="169"/>
    </location>
</feature>
<dbReference type="AlphaFoldDB" id="A0A0G1L2W7"/>
<feature type="signal peptide" evidence="2">
    <location>
        <begin position="1"/>
        <end position="32"/>
    </location>
</feature>
<evidence type="ECO:0000256" key="2">
    <source>
        <dbReference type="SAM" id="SignalP"/>
    </source>
</evidence>
<sequence length="962" mass="104710">MRKENKKFIITIFSIVLFCLMFNFIAAPLALAAAACQKTDGTIVKTYSMSCDASECSKLEGICKPINVSESGIKTADQEVLLNKAGGAFGIGKGLLWGLNIILTAAVLAMGKFVALAGSFFDVAIHNAALSGFNNLIAVQKGWEVSRNIANLFFILILLAIAIATILRIQSYNAKQLLPKLIVIALLINFSLTISYVVIDFANILGGGFWFALTKNGSQSISQSLMAGARYQEIFDTNDVIKTSGWEKWLWGTIGTVLGASIAGAGCLTGFFCPGAIALGGLMIGGTFAGYASWATLSSSANLQSAIDYFYLIMLPLIVSLPLVFVFVFGGILMIIRFAILTLLLVLAPLAFLFYILPTTEKYWHTWWEKLISHAFFFPAFMFLLYISISIANTMTRSAISGNITQNFPFLVDTTTVVVLLISSLLIARTMGIYFASSVLGWATSSRKWLTGFVGGVAARNLVAPIGARLQQTKAMGRITEASPTLGYYARMGTGWLAGLGKAPAQAENMAKAALAQGKGTWGASFGKLGRAGQEAMLKGMTQEQRAEFVAGLSRNQAIRANDILRSPQFSATEAAKFDLESWKRQTRPQQQARMAGWLGINPKTGLPNNQEAAAEALRSMSPEDQATLVDSLALVDPALAKQATDFIESRFSPKDQQSFKIARLLRKTDDEQHTKFATELNNDDKEAFLRKKDAKGQARFMDSFATMPAGFNAKDWTDAETAAKTTIQTRFSASEQRAFKEAVIENTSGKAVDKIKVAAATMSDEELDILQKVGDENKISRLINDFGGSAKAGEKAIAQKIGKSIVKRGQENKYIDRVAPRQFIDTIMGAADTRSHQEKLKEYFTKVDAKALRRNLSPDIIKQKEFVEDVLAAGTIEDISLITGDTRRAAAFKEGYEAILTASRVTIGPRTEDRAQALANEMQRKGNNIAAQELRDYVAGISPYKEVITSILEGRAQPKTP</sequence>
<comment type="caution">
    <text evidence="3">The sequence shown here is derived from an EMBL/GenBank/DDBJ whole genome shotgun (WGS) entry which is preliminary data.</text>
</comment>
<feature type="transmembrane region" description="Helical" evidence="1">
    <location>
        <begin position="336"/>
        <end position="356"/>
    </location>
</feature>
<keyword evidence="1" id="KW-0472">Membrane</keyword>
<feature type="transmembrane region" description="Helical" evidence="1">
    <location>
        <begin position="309"/>
        <end position="329"/>
    </location>
</feature>
<protein>
    <submittedName>
        <fullName evidence="3">Uncharacterized protein</fullName>
    </submittedName>
</protein>
<feature type="transmembrane region" description="Helical" evidence="1">
    <location>
        <begin position="95"/>
        <end position="116"/>
    </location>
</feature>
<evidence type="ECO:0000313" key="3">
    <source>
        <dbReference type="EMBL" id="KKT62962.1"/>
    </source>
</evidence>
<keyword evidence="1" id="KW-1133">Transmembrane helix</keyword>
<reference evidence="3 4" key="1">
    <citation type="journal article" date="2015" name="Nature">
        <title>rRNA introns, odd ribosomes, and small enigmatic genomes across a large radiation of phyla.</title>
        <authorList>
            <person name="Brown C.T."/>
            <person name="Hug L.A."/>
            <person name="Thomas B.C."/>
            <person name="Sharon I."/>
            <person name="Castelle C.J."/>
            <person name="Singh A."/>
            <person name="Wilkins M.J."/>
            <person name="Williams K.H."/>
            <person name="Banfield J.F."/>
        </authorList>
    </citation>
    <scope>NUCLEOTIDE SEQUENCE [LARGE SCALE GENOMIC DNA]</scope>
</reference>
<evidence type="ECO:0000256" key="1">
    <source>
        <dbReference type="SAM" id="Phobius"/>
    </source>
</evidence>
<gene>
    <name evidence="3" type="ORF">UW55_C0007G0002</name>
</gene>
<keyword evidence="1" id="KW-0812">Transmembrane</keyword>
<name>A0A0G1L2W7_9BACT</name>
<dbReference type="EMBL" id="LCIT01000007">
    <property type="protein sequence ID" value="KKT62962.1"/>
    <property type="molecule type" value="Genomic_DNA"/>
</dbReference>
<accession>A0A0G1L2W7</accession>
<feature type="transmembrane region" description="Helical" evidence="1">
    <location>
        <begin position="276"/>
        <end position="297"/>
    </location>
</feature>
<proteinExistence type="predicted"/>
<feature type="transmembrane region" description="Helical" evidence="1">
    <location>
        <begin position="249"/>
        <end position="269"/>
    </location>
</feature>
<feature type="chain" id="PRO_5002538349" evidence="2">
    <location>
        <begin position="33"/>
        <end position="962"/>
    </location>
</feature>
<keyword evidence="2" id="KW-0732">Signal</keyword>
<evidence type="ECO:0000313" key="4">
    <source>
        <dbReference type="Proteomes" id="UP000033945"/>
    </source>
</evidence>
<feature type="transmembrane region" description="Helical" evidence="1">
    <location>
        <begin position="123"/>
        <end position="143"/>
    </location>
</feature>
<feature type="transmembrane region" description="Helical" evidence="1">
    <location>
        <begin position="408"/>
        <end position="429"/>
    </location>
</feature>